<evidence type="ECO:0000313" key="2">
    <source>
        <dbReference type="EMBL" id="EKG20240.1"/>
    </source>
</evidence>
<name>K2SU28_MACPH</name>
<feature type="compositionally biased region" description="Polar residues" evidence="1">
    <location>
        <begin position="220"/>
        <end position="240"/>
    </location>
</feature>
<dbReference type="Proteomes" id="UP000007129">
    <property type="component" value="Unassembled WGS sequence"/>
</dbReference>
<dbReference type="STRING" id="1126212.K2SU28"/>
<comment type="caution">
    <text evidence="2">The sequence shown here is derived from an EMBL/GenBank/DDBJ whole genome shotgun (WGS) entry which is preliminary data.</text>
</comment>
<protein>
    <submittedName>
        <fullName evidence="2">Chromo domain-like protein</fullName>
    </submittedName>
</protein>
<reference evidence="2 3" key="1">
    <citation type="journal article" date="2012" name="BMC Genomics">
        <title>Tools to kill: Genome of one of the most destructive plant pathogenic fungi Macrophomina phaseolina.</title>
        <authorList>
            <person name="Islam M.S."/>
            <person name="Haque M.S."/>
            <person name="Islam M.M."/>
            <person name="Emdad E.M."/>
            <person name="Halim A."/>
            <person name="Hossen Q.M.M."/>
            <person name="Hossain M.Z."/>
            <person name="Ahmed B."/>
            <person name="Rahim S."/>
            <person name="Rahman M.S."/>
            <person name="Alam M.M."/>
            <person name="Hou S."/>
            <person name="Wan X."/>
            <person name="Saito J.A."/>
            <person name="Alam M."/>
        </authorList>
    </citation>
    <scope>NUCLEOTIDE SEQUENCE [LARGE SCALE GENOMIC DNA]</scope>
    <source>
        <strain evidence="2 3">MS6</strain>
    </source>
</reference>
<feature type="region of interest" description="Disordered" evidence="1">
    <location>
        <begin position="183"/>
        <end position="240"/>
    </location>
</feature>
<feature type="compositionally biased region" description="Basic residues" evidence="1">
    <location>
        <begin position="1"/>
        <end position="12"/>
    </location>
</feature>
<feature type="compositionally biased region" description="Acidic residues" evidence="1">
    <location>
        <begin position="195"/>
        <end position="216"/>
    </location>
</feature>
<dbReference type="InParanoid" id="K2SU28"/>
<feature type="region of interest" description="Disordered" evidence="1">
    <location>
        <begin position="1"/>
        <end position="67"/>
    </location>
</feature>
<dbReference type="OrthoDB" id="3647690at2759"/>
<sequence length="240" mass="27391">MPPKRKSRRPRKSQPVSPEKLRATAKSPPPLVRRKRERALKSQPASAPVGTKKPRGKRRKDGAIPQSNRFFKATRILDESETEYLIEWAEKNPKVGKTYEPSWHPKTCASRELVKEWEMDKDGKEWAAKGIVDEDKYRYKVAWENHPKTGEVFEDTWEPKAFVSKSLVQDWENSLSMRTNAFTSLVREDEASASGEDEGEEAADQGQDDDDEDADDALQHQISQEMLNTPVSTGNRDPIV</sequence>
<gene>
    <name evidence="2" type="ORF">MPH_02473</name>
</gene>
<evidence type="ECO:0000313" key="3">
    <source>
        <dbReference type="Proteomes" id="UP000007129"/>
    </source>
</evidence>
<dbReference type="VEuPathDB" id="FungiDB:MPH_02473"/>
<accession>K2SU28</accession>
<organism evidence="2 3">
    <name type="scientific">Macrophomina phaseolina (strain MS6)</name>
    <name type="common">Charcoal rot fungus</name>
    <dbReference type="NCBI Taxonomy" id="1126212"/>
    <lineage>
        <taxon>Eukaryota</taxon>
        <taxon>Fungi</taxon>
        <taxon>Dikarya</taxon>
        <taxon>Ascomycota</taxon>
        <taxon>Pezizomycotina</taxon>
        <taxon>Dothideomycetes</taxon>
        <taxon>Dothideomycetes incertae sedis</taxon>
        <taxon>Botryosphaeriales</taxon>
        <taxon>Botryosphaeriaceae</taxon>
        <taxon>Macrophomina</taxon>
    </lineage>
</organism>
<dbReference type="AlphaFoldDB" id="K2SU28"/>
<dbReference type="HOGENOM" id="CLU_1156589_0_0_1"/>
<proteinExistence type="predicted"/>
<evidence type="ECO:0000256" key="1">
    <source>
        <dbReference type="SAM" id="MobiDB-lite"/>
    </source>
</evidence>
<dbReference type="EMBL" id="AHHD01000091">
    <property type="protein sequence ID" value="EKG20240.1"/>
    <property type="molecule type" value="Genomic_DNA"/>
</dbReference>
<dbReference type="Gene3D" id="2.40.50.40">
    <property type="match status" value="2"/>
</dbReference>